<keyword evidence="1" id="KW-0732">Signal</keyword>
<organism evidence="2 3">
    <name type="scientific">Hibiscus trionum</name>
    <name type="common">Flower of an hour</name>
    <dbReference type="NCBI Taxonomy" id="183268"/>
    <lineage>
        <taxon>Eukaryota</taxon>
        <taxon>Viridiplantae</taxon>
        <taxon>Streptophyta</taxon>
        <taxon>Embryophyta</taxon>
        <taxon>Tracheophyta</taxon>
        <taxon>Spermatophyta</taxon>
        <taxon>Magnoliopsida</taxon>
        <taxon>eudicotyledons</taxon>
        <taxon>Gunneridae</taxon>
        <taxon>Pentapetalae</taxon>
        <taxon>rosids</taxon>
        <taxon>malvids</taxon>
        <taxon>Malvales</taxon>
        <taxon>Malvaceae</taxon>
        <taxon>Malvoideae</taxon>
        <taxon>Hibiscus</taxon>
    </lineage>
</organism>
<name>A0A9W7I5F7_HIBTR</name>
<feature type="chain" id="PRO_5040871894" evidence="1">
    <location>
        <begin position="24"/>
        <end position="153"/>
    </location>
</feature>
<proteinExistence type="predicted"/>
<evidence type="ECO:0000313" key="3">
    <source>
        <dbReference type="Proteomes" id="UP001165190"/>
    </source>
</evidence>
<sequence>MAEKKWILLVSLAFMVAMSPLTSRIIELRQAHRFYIGELIGMVLGKLQGWTQFNGGANDDTERERAIGPNMIASHQSYGQPDLLVYCCPLGFEKSVPFVDFKFPDPRSPVKVRCPTHLLDESFIAKYNKDLSIMKSLPYDDPRTFLRQADLHC</sequence>
<keyword evidence="3" id="KW-1185">Reference proteome</keyword>
<evidence type="ECO:0000256" key="1">
    <source>
        <dbReference type="SAM" id="SignalP"/>
    </source>
</evidence>
<feature type="signal peptide" evidence="1">
    <location>
        <begin position="1"/>
        <end position="23"/>
    </location>
</feature>
<evidence type="ECO:0000313" key="2">
    <source>
        <dbReference type="EMBL" id="GMI89251.1"/>
    </source>
</evidence>
<accession>A0A9W7I5F7</accession>
<protein>
    <submittedName>
        <fullName evidence="2">Uncharacterized protein</fullName>
    </submittedName>
</protein>
<dbReference type="SUPFAM" id="SSF48056">
    <property type="entry name" value="Di-copper centre-containing domain"/>
    <property type="match status" value="1"/>
</dbReference>
<gene>
    <name evidence="2" type="ORF">HRI_002594400</name>
</gene>
<dbReference type="AlphaFoldDB" id="A0A9W7I5F7"/>
<dbReference type="Proteomes" id="UP001165190">
    <property type="component" value="Unassembled WGS sequence"/>
</dbReference>
<dbReference type="Gene3D" id="1.10.1280.10">
    <property type="entry name" value="Di-copper center containing domain from catechol oxidase"/>
    <property type="match status" value="1"/>
</dbReference>
<dbReference type="EMBL" id="BSYR01000022">
    <property type="protein sequence ID" value="GMI89251.1"/>
    <property type="molecule type" value="Genomic_DNA"/>
</dbReference>
<dbReference type="InterPro" id="IPR008922">
    <property type="entry name" value="Di-copper_centre_dom_sf"/>
</dbReference>
<comment type="caution">
    <text evidence="2">The sequence shown here is derived from an EMBL/GenBank/DDBJ whole genome shotgun (WGS) entry which is preliminary data.</text>
</comment>
<dbReference type="OrthoDB" id="6132182at2759"/>
<reference evidence="2" key="1">
    <citation type="submission" date="2023-05" db="EMBL/GenBank/DDBJ databases">
        <title>Genome and transcriptome analyses reveal genes involved in the formation of fine ridges on petal epidermal cells in Hibiscus trionum.</title>
        <authorList>
            <person name="Koshimizu S."/>
            <person name="Masuda S."/>
            <person name="Ishii T."/>
            <person name="Shirasu K."/>
            <person name="Hoshino A."/>
            <person name="Arita M."/>
        </authorList>
    </citation>
    <scope>NUCLEOTIDE SEQUENCE</scope>
    <source>
        <strain evidence="2">Hamamatsu line</strain>
    </source>
</reference>